<comment type="catalytic activity">
    <reaction evidence="14">
        <text>L-histidyl-[translation elongation factor 2] + S-adenosyl-L-methionine = 2-[(3S)-amino-3-carboxypropyl]-L-histidyl-[translation elongation factor 2] + S-methyl-5'-thioadenosine + H(+)</text>
        <dbReference type="Rhea" id="RHEA:36783"/>
        <dbReference type="Rhea" id="RHEA-COMP:9748"/>
        <dbReference type="Rhea" id="RHEA-COMP:9749"/>
        <dbReference type="ChEBI" id="CHEBI:15378"/>
        <dbReference type="ChEBI" id="CHEBI:17509"/>
        <dbReference type="ChEBI" id="CHEBI:29979"/>
        <dbReference type="ChEBI" id="CHEBI:59789"/>
        <dbReference type="ChEBI" id="CHEBI:73995"/>
        <dbReference type="EC" id="2.5.1.108"/>
    </reaction>
</comment>
<dbReference type="Gene3D" id="3.40.50.11850">
    <property type="entry name" value="Diphthamide synthesis DPH1/DPH2 domain 2"/>
    <property type="match status" value="1"/>
</dbReference>
<dbReference type="InterPro" id="IPR042264">
    <property type="entry name" value="DPH1/DPH2_2"/>
</dbReference>
<dbReference type="Pfam" id="PF01866">
    <property type="entry name" value="Diphthamide_syn"/>
    <property type="match status" value="1"/>
</dbReference>
<dbReference type="PANTHER" id="PTHR10762">
    <property type="entry name" value="DIPHTHAMIDE BIOSYNTHESIS PROTEIN"/>
    <property type="match status" value="1"/>
</dbReference>
<sequence length="250" mass="27956">MRKHRAVRNRIPADILEDAALNRAIERLPANYNFEIHKTVWRIREDKANNVALQFPEGLLMYACVISDILEQFAGCQSVILGDVTYGACCIDDLTAKALNCDMLVHYGHSCLVPIAVTAVKVLYVFVEISIDTDHLAECIRRTFSRTTRLAVMGTIQFAGAVHESCSQLADHFDAVAVPQAKPLSPGEVLGCTSPVIEGKDALVFVADGRFHLESAMIHNPGMQHFRYNPYTKVLTREQYDTPKMHDIRK</sequence>
<evidence type="ECO:0000256" key="13">
    <source>
        <dbReference type="ARBA" id="ARBA00032789"/>
    </source>
</evidence>
<organism evidence="15 16">
    <name type="scientific">Ectocarpus siliculosus</name>
    <name type="common">Brown alga</name>
    <name type="synonym">Conferva siliculosa</name>
    <dbReference type="NCBI Taxonomy" id="2880"/>
    <lineage>
        <taxon>Eukaryota</taxon>
        <taxon>Sar</taxon>
        <taxon>Stramenopiles</taxon>
        <taxon>Ochrophyta</taxon>
        <taxon>PX clade</taxon>
        <taxon>Phaeophyceae</taxon>
        <taxon>Ectocarpales</taxon>
        <taxon>Ectocarpaceae</taxon>
        <taxon>Ectocarpus</taxon>
    </lineage>
</organism>
<evidence type="ECO:0000256" key="4">
    <source>
        <dbReference type="ARBA" id="ARBA00012221"/>
    </source>
</evidence>
<dbReference type="FunFam" id="3.40.50.11850:FF:000002">
    <property type="entry name" value="2-(3-amino-3-carboxypropyl)histidine synthase subunit 1"/>
    <property type="match status" value="1"/>
</dbReference>
<dbReference type="AlphaFoldDB" id="D7FW63"/>
<evidence type="ECO:0000256" key="8">
    <source>
        <dbReference type="ARBA" id="ARBA00022723"/>
    </source>
</evidence>
<evidence type="ECO:0000256" key="10">
    <source>
        <dbReference type="ARBA" id="ARBA00023014"/>
    </source>
</evidence>
<evidence type="ECO:0000313" key="15">
    <source>
        <dbReference type="EMBL" id="CBJ25583.1"/>
    </source>
</evidence>
<keyword evidence="16" id="KW-1185">Reference proteome</keyword>
<dbReference type="EMBL" id="FN649727">
    <property type="protein sequence ID" value="CBJ25583.1"/>
    <property type="molecule type" value="Genomic_DNA"/>
</dbReference>
<comment type="similarity">
    <text evidence="3">Belongs to the DPH1/DPH2 family. DPH1 subfamily.</text>
</comment>
<evidence type="ECO:0000256" key="9">
    <source>
        <dbReference type="ARBA" id="ARBA00023004"/>
    </source>
</evidence>
<keyword evidence="6" id="KW-0808">Transferase</keyword>
<evidence type="ECO:0000256" key="11">
    <source>
        <dbReference type="ARBA" id="ARBA00031690"/>
    </source>
</evidence>
<dbReference type="GO" id="GO:0051536">
    <property type="term" value="F:iron-sulfur cluster binding"/>
    <property type="evidence" value="ECO:0007669"/>
    <property type="project" value="UniProtKB-KW"/>
</dbReference>
<protein>
    <recommendedName>
        <fullName evidence="5">2-(3-amino-3-carboxypropyl)histidine synthase subunit 1</fullName>
        <ecNumber evidence="4">2.5.1.108</ecNumber>
    </recommendedName>
    <alternativeName>
        <fullName evidence="12">Diphthamide biosynthesis protein 1</fullName>
    </alternativeName>
    <alternativeName>
        <fullName evidence="13">Diphtheria toxin resistance protein 1</fullName>
    </alternativeName>
    <alternativeName>
        <fullName evidence="11">S-adenosyl-L-methionine:L-histidine 3-amino-3-carboxypropyltransferase 1</fullName>
    </alternativeName>
</protein>
<dbReference type="PANTHER" id="PTHR10762:SF1">
    <property type="entry name" value="2-(3-AMINO-3-CARBOXYPROPYL)HISTIDINE SYNTHASE SUBUNIT 1"/>
    <property type="match status" value="1"/>
</dbReference>
<evidence type="ECO:0000256" key="14">
    <source>
        <dbReference type="ARBA" id="ARBA00048403"/>
    </source>
</evidence>
<dbReference type="InterPro" id="IPR042263">
    <property type="entry name" value="DPH1/DPH2_1"/>
</dbReference>
<dbReference type="Gene3D" id="3.40.50.11840">
    <property type="entry name" value="Diphthamide synthesis DPH1/DPH2 domain 1"/>
    <property type="match status" value="1"/>
</dbReference>
<keyword evidence="9" id="KW-0408">Iron</keyword>
<gene>
    <name evidence="15" type="ORF">Esi_0003_0274</name>
</gene>
<dbReference type="InterPro" id="IPR035435">
    <property type="entry name" value="DPH1/DPH2_euk_archaea"/>
</dbReference>
<dbReference type="OMA" id="FEIDKCV"/>
<dbReference type="STRING" id="2880.D7FW63"/>
<evidence type="ECO:0000256" key="5">
    <source>
        <dbReference type="ARBA" id="ARBA00021915"/>
    </source>
</evidence>
<dbReference type="FunCoup" id="D7FW63">
    <property type="interactions" value="371"/>
</dbReference>
<dbReference type="EMBL" id="FN648486">
    <property type="protein sequence ID" value="CBJ25583.1"/>
    <property type="molecule type" value="Genomic_DNA"/>
</dbReference>
<evidence type="ECO:0000256" key="1">
    <source>
        <dbReference type="ARBA" id="ARBA00001966"/>
    </source>
</evidence>
<name>D7FW63_ECTSI</name>
<evidence type="ECO:0000256" key="2">
    <source>
        <dbReference type="ARBA" id="ARBA00005156"/>
    </source>
</evidence>
<dbReference type="EC" id="2.5.1.108" evidence="4"/>
<dbReference type="Proteomes" id="UP000002630">
    <property type="component" value="Linkage Group LG02"/>
</dbReference>
<dbReference type="InParanoid" id="D7FW63"/>
<evidence type="ECO:0000256" key="6">
    <source>
        <dbReference type="ARBA" id="ARBA00022679"/>
    </source>
</evidence>
<reference evidence="15 16" key="1">
    <citation type="journal article" date="2010" name="Nature">
        <title>The Ectocarpus genome and the independent evolution of multicellularity in brown algae.</title>
        <authorList>
            <person name="Cock J.M."/>
            <person name="Sterck L."/>
            <person name="Rouze P."/>
            <person name="Scornet D."/>
            <person name="Allen A.E."/>
            <person name="Amoutzias G."/>
            <person name="Anthouard V."/>
            <person name="Artiguenave F."/>
            <person name="Aury J.M."/>
            <person name="Badger J.H."/>
            <person name="Beszteri B."/>
            <person name="Billiau K."/>
            <person name="Bonnet E."/>
            <person name="Bothwell J.H."/>
            <person name="Bowler C."/>
            <person name="Boyen C."/>
            <person name="Brownlee C."/>
            <person name="Carrano C.J."/>
            <person name="Charrier B."/>
            <person name="Cho G.Y."/>
            <person name="Coelho S.M."/>
            <person name="Collen J."/>
            <person name="Corre E."/>
            <person name="Da Silva C."/>
            <person name="Delage L."/>
            <person name="Delaroque N."/>
            <person name="Dittami S.M."/>
            <person name="Doulbeau S."/>
            <person name="Elias M."/>
            <person name="Farnham G."/>
            <person name="Gachon C.M."/>
            <person name="Gschloessl B."/>
            <person name="Heesch S."/>
            <person name="Jabbari K."/>
            <person name="Jubin C."/>
            <person name="Kawai H."/>
            <person name="Kimura K."/>
            <person name="Kloareg B."/>
            <person name="Kupper F.C."/>
            <person name="Lang D."/>
            <person name="Le Bail A."/>
            <person name="Leblanc C."/>
            <person name="Lerouge P."/>
            <person name="Lohr M."/>
            <person name="Lopez P.J."/>
            <person name="Martens C."/>
            <person name="Maumus F."/>
            <person name="Michel G."/>
            <person name="Miranda-Saavedra D."/>
            <person name="Morales J."/>
            <person name="Moreau H."/>
            <person name="Motomura T."/>
            <person name="Nagasato C."/>
            <person name="Napoli C.A."/>
            <person name="Nelson D.R."/>
            <person name="Nyvall-Collen P."/>
            <person name="Peters A.F."/>
            <person name="Pommier C."/>
            <person name="Potin P."/>
            <person name="Poulain J."/>
            <person name="Quesneville H."/>
            <person name="Read B."/>
            <person name="Rensing S.A."/>
            <person name="Ritter A."/>
            <person name="Rousvoal S."/>
            <person name="Samanta M."/>
            <person name="Samson G."/>
            <person name="Schroeder D.C."/>
            <person name="Segurens B."/>
            <person name="Strittmatter M."/>
            <person name="Tonon T."/>
            <person name="Tregear J.W."/>
            <person name="Valentin K."/>
            <person name="von Dassow P."/>
            <person name="Yamagishi T."/>
            <person name="Van de Peer Y."/>
            <person name="Wincker P."/>
        </authorList>
    </citation>
    <scope>NUCLEOTIDE SEQUENCE [LARGE SCALE GENOMIC DNA]</scope>
    <source>
        <strain evidence="16">Ec32 / CCAP1310/4</strain>
    </source>
</reference>
<keyword evidence="10" id="KW-0411">Iron-sulfur</keyword>
<keyword evidence="8" id="KW-0479">Metal-binding</keyword>
<dbReference type="PIRSF" id="PIRSF004967">
    <property type="entry name" value="DPH1"/>
    <property type="match status" value="1"/>
</dbReference>
<dbReference type="eggNOG" id="KOG2648">
    <property type="taxonomic scope" value="Eukaryota"/>
</dbReference>
<accession>D7FW63</accession>
<dbReference type="OrthoDB" id="1649088at2759"/>
<dbReference type="GO" id="GO:0017183">
    <property type="term" value="P:protein histidyl modification to diphthamide"/>
    <property type="evidence" value="ECO:0007669"/>
    <property type="project" value="InterPro"/>
</dbReference>
<dbReference type="GO" id="GO:0046872">
    <property type="term" value="F:metal ion binding"/>
    <property type="evidence" value="ECO:0007669"/>
    <property type="project" value="UniProtKB-KW"/>
</dbReference>
<dbReference type="InterPro" id="IPR016435">
    <property type="entry name" value="DPH1/DPH2"/>
</dbReference>
<comment type="pathway">
    <text evidence="2">Protein modification; peptidyl-diphthamide biosynthesis.</text>
</comment>
<evidence type="ECO:0000256" key="7">
    <source>
        <dbReference type="ARBA" id="ARBA00022691"/>
    </source>
</evidence>
<dbReference type="NCBIfam" id="TIGR00322">
    <property type="entry name" value="diphth2_R"/>
    <property type="match status" value="1"/>
</dbReference>
<evidence type="ECO:0000313" key="16">
    <source>
        <dbReference type="Proteomes" id="UP000002630"/>
    </source>
</evidence>
<dbReference type="FunFam" id="3.40.50.11840:FF:000001">
    <property type="entry name" value="2-(3-amino-3-carboxypropyl)histidine synthase subunit 1"/>
    <property type="match status" value="1"/>
</dbReference>
<dbReference type="SFLD" id="SFLDS00032">
    <property type="entry name" value="Radical_SAM_3-amino-3-carboxyp"/>
    <property type="match status" value="1"/>
</dbReference>
<comment type="cofactor">
    <cofactor evidence="1">
        <name>[4Fe-4S] cluster</name>
        <dbReference type="ChEBI" id="CHEBI:49883"/>
    </cofactor>
</comment>
<evidence type="ECO:0000256" key="12">
    <source>
        <dbReference type="ARBA" id="ARBA00032574"/>
    </source>
</evidence>
<keyword evidence="7" id="KW-0949">S-adenosyl-L-methionine</keyword>
<proteinExistence type="inferred from homology"/>
<evidence type="ECO:0000256" key="3">
    <source>
        <dbReference type="ARBA" id="ARBA00010173"/>
    </source>
</evidence>
<dbReference type="GO" id="GO:0090560">
    <property type="term" value="F:2-(3-amino-3-carboxypropyl)histidine synthase activity"/>
    <property type="evidence" value="ECO:0007669"/>
    <property type="project" value="UniProtKB-EC"/>
</dbReference>